<organism evidence="4 5">
    <name type="scientific">Tripterygium wilfordii</name>
    <name type="common">Thunder God vine</name>
    <dbReference type="NCBI Taxonomy" id="458696"/>
    <lineage>
        <taxon>Eukaryota</taxon>
        <taxon>Viridiplantae</taxon>
        <taxon>Streptophyta</taxon>
        <taxon>Embryophyta</taxon>
        <taxon>Tracheophyta</taxon>
        <taxon>Spermatophyta</taxon>
        <taxon>Magnoliopsida</taxon>
        <taxon>eudicotyledons</taxon>
        <taxon>Gunneridae</taxon>
        <taxon>Pentapetalae</taxon>
        <taxon>rosids</taxon>
        <taxon>fabids</taxon>
        <taxon>Celastrales</taxon>
        <taxon>Celastraceae</taxon>
        <taxon>Tripterygium</taxon>
    </lineage>
</organism>
<dbReference type="InterPro" id="IPR044819">
    <property type="entry name" value="OBL-like"/>
</dbReference>
<gene>
    <name evidence="4" type="ORF">HS088_TW11G00750</name>
</gene>
<keyword evidence="2" id="KW-1133">Transmembrane helix</keyword>
<feature type="domain" description="Fungal lipase-type" evidence="3">
    <location>
        <begin position="209"/>
        <end position="367"/>
    </location>
</feature>
<evidence type="ECO:0000313" key="5">
    <source>
        <dbReference type="Proteomes" id="UP000593562"/>
    </source>
</evidence>
<dbReference type="SUPFAM" id="SSF53474">
    <property type="entry name" value="alpha/beta-Hydrolases"/>
    <property type="match status" value="1"/>
</dbReference>
<proteinExistence type="predicted"/>
<keyword evidence="2" id="KW-0472">Membrane</keyword>
<reference evidence="4 5" key="1">
    <citation type="journal article" date="2020" name="Nat. Commun.">
        <title>Genome of Tripterygium wilfordii and identification of cytochrome P450 involved in triptolide biosynthesis.</title>
        <authorList>
            <person name="Tu L."/>
            <person name="Su P."/>
            <person name="Zhang Z."/>
            <person name="Gao L."/>
            <person name="Wang J."/>
            <person name="Hu T."/>
            <person name="Zhou J."/>
            <person name="Zhang Y."/>
            <person name="Zhao Y."/>
            <person name="Liu Y."/>
            <person name="Song Y."/>
            <person name="Tong Y."/>
            <person name="Lu Y."/>
            <person name="Yang J."/>
            <person name="Xu C."/>
            <person name="Jia M."/>
            <person name="Peters R.J."/>
            <person name="Huang L."/>
            <person name="Gao W."/>
        </authorList>
    </citation>
    <scope>NUCLEOTIDE SEQUENCE [LARGE SCALE GENOMIC DNA]</scope>
    <source>
        <strain evidence="5">cv. XIE 37</strain>
        <tissue evidence="4">Leaf</tissue>
    </source>
</reference>
<keyword evidence="5" id="KW-1185">Reference proteome</keyword>
<dbReference type="GO" id="GO:0006629">
    <property type="term" value="P:lipid metabolic process"/>
    <property type="evidence" value="ECO:0007669"/>
    <property type="project" value="InterPro"/>
</dbReference>
<keyword evidence="1" id="KW-0378">Hydrolase</keyword>
<feature type="transmembrane region" description="Helical" evidence="2">
    <location>
        <begin position="289"/>
        <end position="310"/>
    </location>
</feature>
<dbReference type="Gene3D" id="3.40.50.1820">
    <property type="entry name" value="alpha/beta hydrolase"/>
    <property type="match status" value="1"/>
</dbReference>
<keyword evidence="2" id="KW-0812">Transmembrane</keyword>
<sequence length="484" mass="55948">MMASNDGEHDNFCKNKLLLKPEEASILDLICVLFSSNLENRKFIEKHPQDQKWREFNRRWLIFISVLVQKALILIGKPMASIGNSIEMSLNLVSNNGGLFKLVLNLIPGNVVVWPDRSSASFTSMVGNLDTRLELDKNIRQGEPKYKVSLSLMASKLSYENQFFIKNIVEDHWKMEFLGFYNFWNDYMGRPTTQAFMLQDTRSDPNLIVVAFRGTNPFDADAWCTDVDISWHELEGVGKIHSGFMKALGLQKNQGWPIKVEQNTDHQFAYYTIKQMLKTLLQKNEKAKFVLTGHSLGGALAILFAAVLVIHEEAWLLERLESVYTFGQPRVGNKQFGDFMKEKFRKYSVRYLRFVYSNDMVPRLPYDDTTLLYKHFGTCLFYNSCYKGKVMGEEPNKNYFSPLWVAPKILNAVWELIRSFIIPCKEGPDYREGWLMKMFRVVGVAIPGLTAHSLRDYDNSTRLASLPLFFQLQDPICEEQLHKD</sequence>
<dbReference type="InterPro" id="IPR002921">
    <property type="entry name" value="Fungal_lipase-type"/>
</dbReference>
<dbReference type="OrthoDB" id="438440at2759"/>
<name>A0A7J7D2X5_TRIWF</name>
<protein>
    <submittedName>
        <fullName evidence="4">Putative triacylglycerol lipase</fullName>
    </submittedName>
</protein>
<evidence type="ECO:0000256" key="1">
    <source>
        <dbReference type="ARBA" id="ARBA00022801"/>
    </source>
</evidence>
<accession>A0A7J7D2X5</accession>
<feature type="transmembrane region" description="Helical" evidence="2">
    <location>
        <begin position="60"/>
        <end position="80"/>
    </location>
</feature>
<dbReference type="Proteomes" id="UP000593562">
    <property type="component" value="Unassembled WGS sequence"/>
</dbReference>
<comment type="caution">
    <text evidence="4">The sequence shown here is derived from an EMBL/GenBank/DDBJ whole genome shotgun (WGS) entry which is preliminary data.</text>
</comment>
<dbReference type="InterPro" id="IPR029058">
    <property type="entry name" value="AB_hydrolase_fold"/>
</dbReference>
<dbReference type="Pfam" id="PF01764">
    <property type="entry name" value="Lipase_3"/>
    <property type="match status" value="1"/>
</dbReference>
<evidence type="ECO:0000259" key="3">
    <source>
        <dbReference type="Pfam" id="PF01764"/>
    </source>
</evidence>
<dbReference type="EMBL" id="JAAARO010000011">
    <property type="protein sequence ID" value="KAF5740673.1"/>
    <property type="molecule type" value="Genomic_DNA"/>
</dbReference>
<dbReference type="AlphaFoldDB" id="A0A7J7D2X5"/>
<dbReference type="GO" id="GO:0004806">
    <property type="term" value="F:triacylglycerol lipase activity"/>
    <property type="evidence" value="ECO:0007669"/>
    <property type="project" value="InterPro"/>
</dbReference>
<dbReference type="FunCoup" id="A0A7J7D2X5">
    <property type="interactions" value="46"/>
</dbReference>
<dbReference type="PANTHER" id="PTHR46086">
    <property type="entry name" value="ALPHA/BETA-HYDROLASES SUPERFAMILY PROTEIN"/>
    <property type="match status" value="1"/>
</dbReference>
<evidence type="ECO:0000256" key="2">
    <source>
        <dbReference type="SAM" id="Phobius"/>
    </source>
</evidence>
<dbReference type="InParanoid" id="A0A7J7D2X5"/>
<dbReference type="CDD" id="cd00519">
    <property type="entry name" value="Lipase_3"/>
    <property type="match status" value="1"/>
</dbReference>
<dbReference type="PANTHER" id="PTHR46086:SF4">
    <property type="entry name" value="ALPHA_BETA-HYDROLASES SUPERFAMILY PROTEIN"/>
    <property type="match status" value="1"/>
</dbReference>
<evidence type="ECO:0000313" key="4">
    <source>
        <dbReference type="EMBL" id="KAF5740673.1"/>
    </source>
</evidence>